<dbReference type="PANTHER" id="PTHR44591:SF23">
    <property type="entry name" value="CHEY SUBFAMILY"/>
    <property type="match status" value="1"/>
</dbReference>
<dbReference type="Pfam" id="PF00072">
    <property type="entry name" value="Response_reg"/>
    <property type="match status" value="1"/>
</dbReference>
<keyword evidence="1 6" id="KW-0597">Phosphoprotein</keyword>
<dbReference type="Proteomes" id="UP000366872">
    <property type="component" value="Unassembled WGS sequence"/>
</dbReference>
<evidence type="ECO:0000256" key="4">
    <source>
        <dbReference type="ARBA" id="ARBA00023125"/>
    </source>
</evidence>
<keyword evidence="2" id="KW-0902">Two-component regulatory system</keyword>
<keyword evidence="5" id="KW-0804">Transcription</keyword>
<dbReference type="PANTHER" id="PTHR44591">
    <property type="entry name" value="STRESS RESPONSE REGULATOR PROTEIN 1"/>
    <property type="match status" value="1"/>
</dbReference>
<accession>A0A6C2U6D0</accession>
<dbReference type="InterPro" id="IPR001789">
    <property type="entry name" value="Sig_transdc_resp-reg_receiver"/>
</dbReference>
<evidence type="ECO:0000256" key="1">
    <source>
        <dbReference type="ARBA" id="ARBA00022553"/>
    </source>
</evidence>
<dbReference type="FunFam" id="3.40.50.2300:FF:000001">
    <property type="entry name" value="DNA-binding response regulator PhoB"/>
    <property type="match status" value="1"/>
</dbReference>
<dbReference type="InterPro" id="IPR050595">
    <property type="entry name" value="Bact_response_regulator"/>
</dbReference>
<keyword evidence="3" id="KW-0805">Transcription regulation</keyword>
<evidence type="ECO:0000259" key="7">
    <source>
        <dbReference type="PROSITE" id="PS50110"/>
    </source>
</evidence>
<dbReference type="AlphaFoldDB" id="A0A6C2U6D0"/>
<dbReference type="EMBL" id="CAAHFG010000002">
    <property type="protein sequence ID" value="VGO14946.1"/>
    <property type="molecule type" value="Genomic_DNA"/>
</dbReference>
<feature type="domain" description="Response regulatory" evidence="7">
    <location>
        <begin position="3"/>
        <end position="120"/>
    </location>
</feature>
<organism evidence="8 9">
    <name type="scientific">Pontiella desulfatans</name>
    <dbReference type="NCBI Taxonomy" id="2750659"/>
    <lineage>
        <taxon>Bacteria</taxon>
        <taxon>Pseudomonadati</taxon>
        <taxon>Kiritimatiellota</taxon>
        <taxon>Kiritimatiellia</taxon>
        <taxon>Kiritimatiellales</taxon>
        <taxon>Pontiellaceae</taxon>
        <taxon>Pontiella</taxon>
    </lineage>
</organism>
<gene>
    <name evidence="8" type="primary">mprA</name>
    <name evidence="8" type="ORF">PDESU_03526</name>
</gene>
<sequence length="120" mass="13207">MPRILIIDDDETIRNVFQRFLTGKGFDVSVAPDGRKGLRVLDDEQVDLVVTDIMMPETDGLEVVMAIRGKGTDIPVIAMSGGMHAMPMDFLPMAKKFGACKVLYKPIELEDLLAAVQEAL</sequence>
<evidence type="ECO:0000313" key="9">
    <source>
        <dbReference type="Proteomes" id="UP000366872"/>
    </source>
</evidence>
<dbReference type="PROSITE" id="PS50110">
    <property type="entry name" value="RESPONSE_REGULATORY"/>
    <property type="match status" value="1"/>
</dbReference>
<dbReference type="RefSeq" id="WP_168442361.1">
    <property type="nucleotide sequence ID" value="NZ_CAAHFG010000002.1"/>
</dbReference>
<protein>
    <submittedName>
        <fullName evidence="8">Response regulator MprA</fullName>
    </submittedName>
</protein>
<evidence type="ECO:0000256" key="5">
    <source>
        <dbReference type="ARBA" id="ARBA00023163"/>
    </source>
</evidence>
<dbReference type="GO" id="GO:0003677">
    <property type="term" value="F:DNA binding"/>
    <property type="evidence" value="ECO:0007669"/>
    <property type="project" value="UniProtKB-KW"/>
</dbReference>
<evidence type="ECO:0000256" key="3">
    <source>
        <dbReference type="ARBA" id="ARBA00023015"/>
    </source>
</evidence>
<keyword evidence="9" id="KW-1185">Reference proteome</keyword>
<dbReference type="SUPFAM" id="SSF52172">
    <property type="entry name" value="CheY-like"/>
    <property type="match status" value="1"/>
</dbReference>
<evidence type="ECO:0000313" key="8">
    <source>
        <dbReference type="EMBL" id="VGO14946.1"/>
    </source>
</evidence>
<evidence type="ECO:0000256" key="6">
    <source>
        <dbReference type="PROSITE-ProRule" id="PRU00169"/>
    </source>
</evidence>
<dbReference type="GO" id="GO:0000160">
    <property type="term" value="P:phosphorelay signal transduction system"/>
    <property type="evidence" value="ECO:0007669"/>
    <property type="project" value="UniProtKB-KW"/>
</dbReference>
<dbReference type="InterPro" id="IPR011006">
    <property type="entry name" value="CheY-like_superfamily"/>
</dbReference>
<reference evidence="8 9" key="1">
    <citation type="submission" date="2019-04" db="EMBL/GenBank/DDBJ databases">
        <authorList>
            <person name="Van Vliet M D."/>
        </authorList>
    </citation>
    <scope>NUCLEOTIDE SEQUENCE [LARGE SCALE GENOMIC DNA]</scope>
    <source>
        <strain evidence="8 9">F1</strain>
    </source>
</reference>
<evidence type="ECO:0000256" key="2">
    <source>
        <dbReference type="ARBA" id="ARBA00023012"/>
    </source>
</evidence>
<proteinExistence type="predicted"/>
<dbReference type="Gene3D" id="3.40.50.2300">
    <property type="match status" value="1"/>
</dbReference>
<dbReference type="SMART" id="SM00448">
    <property type="entry name" value="REC"/>
    <property type="match status" value="1"/>
</dbReference>
<name>A0A6C2U6D0_PONDE</name>
<feature type="modified residue" description="4-aspartylphosphate" evidence="6">
    <location>
        <position position="52"/>
    </location>
</feature>
<keyword evidence="4" id="KW-0238">DNA-binding</keyword>